<reference evidence="1" key="2">
    <citation type="submission" date="2020-06" db="EMBL/GenBank/DDBJ databases">
        <title>Helianthus annuus Genome sequencing and assembly Release 2.</title>
        <authorList>
            <person name="Gouzy J."/>
            <person name="Langlade N."/>
            <person name="Munos S."/>
        </authorList>
    </citation>
    <scope>NUCLEOTIDE SEQUENCE</scope>
    <source>
        <tissue evidence="1">Leaves</tissue>
    </source>
</reference>
<name>A0A9K3JX55_HELAN</name>
<dbReference type="Pfam" id="PF13855">
    <property type="entry name" value="LRR_8"/>
    <property type="match status" value="1"/>
</dbReference>
<comment type="caution">
    <text evidence="1">The sequence shown here is derived from an EMBL/GenBank/DDBJ whole genome shotgun (WGS) entry which is preliminary data.</text>
</comment>
<dbReference type="EC" id="2.7.11.1" evidence="1"/>
<dbReference type="Gene3D" id="3.80.10.10">
    <property type="entry name" value="Ribonuclease Inhibitor"/>
    <property type="match status" value="1"/>
</dbReference>
<dbReference type="Pfam" id="PF00560">
    <property type="entry name" value="LRR_1"/>
    <property type="match status" value="2"/>
</dbReference>
<protein>
    <submittedName>
        <fullName evidence="1">Non-specific serine/threonine protein kinase</fullName>
        <ecNumber evidence="1">2.7.11.1</ecNumber>
    </submittedName>
</protein>
<dbReference type="PROSITE" id="PS51450">
    <property type="entry name" value="LRR"/>
    <property type="match status" value="1"/>
</dbReference>
<dbReference type="PANTHER" id="PTHR48065">
    <property type="entry name" value="OS10G0469600 PROTEIN"/>
    <property type="match status" value="1"/>
</dbReference>
<dbReference type="EMBL" id="MNCJ02000316">
    <property type="protein sequence ID" value="KAF5823064.1"/>
    <property type="molecule type" value="Genomic_DNA"/>
</dbReference>
<proteinExistence type="predicted"/>
<evidence type="ECO:0000313" key="1">
    <source>
        <dbReference type="EMBL" id="KAF5823064.1"/>
    </source>
</evidence>
<keyword evidence="2" id="KW-1185">Reference proteome</keyword>
<dbReference type="SUPFAM" id="SSF52058">
    <property type="entry name" value="L domain-like"/>
    <property type="match status" value="1"/>
</dbReference>
<dbReference type="PANTHER" id="PTHR48065:SF11">
    <property type="entry name" value="OS11G0213300 PROTEIN"/>
    <property type="match status" value="1"/>
</dbReference>
<organism evidence="1 2">
    <name type="scientific">Helianthus annuus</name>
    <name type="common">Common sunflower</name>
    <dbReference type="NCBI Taxonomy" id="4232"/>
    <lineage>
        <taxon>Eukaryota</taxon>
        <taxon>Viridiplantae</taxon>
        <taxon>Streptophyta</taxon>
        <taxon>Embryophyta</taxon>
        <taxon>Tracheophyta</taxon>
        <taxon>Spermatophyta</taxon>
        <taxon>Magnoliopsida</taxon>
        <taxon>eudicotyledons</taxon>
        <taxon>Gunneridae</taxon>
        <taxon>Pentapetalae</taxon>
        <taxon>asterids</taxon>
        <taxon>campanulids</taxon>
        <taxon>Asterales</taxon>
        <taxon>Asteraceae</taxon>
        <taxon>Asteroideae</taxon>
        <taxon>Heliantheae alliance</taxon>
        <taxon>Heliantheae</taxon>
        <taxon>Helianthus</taxon>
    </lineage>
</organism>
<keyword evidence="1" id="KW-0808">Transferase</keyword>
<dbReference type="Gramene" id="mRNA:HanXRQr2_Chr01g0034181">
    <property type="protein sequence ID" value="mRNA:HanXRQr2_Chr01g0034181"/>
    <property type="gene ID" value="HanXRQr2_Chr01g0034181"/>
</dbReference>
<accession>A0A9K3JX55</accession>
<gene>
    <name evidence="1" type="ORF">HanXRQr2_Chr01g0034181</name>
</gene>
<sequence length="259" mass="29056">MIYPWLFNFSDSLTNIDLSFNELNDTIPEAFGAFTPLQKLDLTGTSLKGRIPPSFGNFSNLRSLYLGRNGLEEDLPSFFHLLEPAEKSPTLQELHLYDNDMRGSFPERFERTSNLVILDVSDNQITGLLPDLSALSSLRELYIDLSSNNFFGPVPLFPSNALKLILGDNMFSGSVSFLCNFTIIYGLEVSNNQLSEDLPDCWMNIIQILFLNLENNKFSGRIPTSLGSLSQLKMLSMRSNRLTGELPVGSVLFIHEGKQ</sequence>
<reference evidence="1" key="1">
    <citation type="journal article" date="2017" name="Nature">
        <title>The sunflower genome provides insights into oil metabolism, flowering and Asterid evolution.</title>
        <authorList>
            <person name="Badouin H."/>
            <person name="Gouzy J."/>
            <person name="Grassa C.J."/>
            <person name="Murat F."/>
            <person name="Staton S.E."/>
            <person name="Cottret L."/>
            <person name="Lelandais-Briere C."/>
            <person name="Owens G.L."/>
            <person name="Carrere S."/>
            <person name="Mayjonade B."/>
            <person name="Legrand L."/>
            <person name="Gill N."/>
            <person name="Kane N.C."/>
            <person name="Bowers J.E."/>
            <person name="Hubner S."/>
            <person name="Bellec A."/>
            <person name="Berard A."/>
            <person name="Berges H."/>
            <person name="Blanchet N."/>
            <person name="Boniface M.C."/>
            <person name="Brunel D."/>
            <person name="Catrice O."/>
            <person name="Chaidir N."/>
            <person name="Claudel C."/>
            <person name="Donnadieu C."/>
            <person name="Faraut T."/>
            <person name="Fievet G."/>
            <person name="Helmstetter N."/>
            <person name="King M."/>
            <person name="Knapp S.J."/>
            <person name="Lai Z."/>
            <person name="Le Paslier M.C."/>
            <person name="Lippi Y."/>
            <person name="Lorenzon L."/>
            <person name="Mandel J.R."/>
            <person name="Marage G."/>
            <person name="Marchand G."/>
            <person name="Marquand E."/>
            <person name="Bret-Mestries E."/>
            <person name="Morien E."/>
            <person name="Nambeesan S."/>
            <person name="Nguyen T."/>
            <person name="Pegot-Espagnet P."/>
            <person name="Pouilly N."/>
            <person name="Raftis F."/>
            <person name="Sallet E."/>
            <person name="Schiex T."/>
            <person name="Thomas J."/>
            <person name="Vandecasteele C."/>
            <person name="Vares D."/>
            <person name="Vear F."/>
            <person name="Vautrin S."/>
            <person name="Crespi M."/>
            <person name="Mangin B."/>
            <person name="Burke J.M."/>
            <person name="Salse J."/>
            <person name="Munos S."/>
            <person name="Vincourt P."/>
            <person name="Rieseberg L.H."/>
            <person name="Langlade N.B."/>
        </authorList>
    </citation>
    <scope>NUCLEOTIDE SEQUENCE</scope>
    <source>
        <tissue evidence="1">Leaves</tissue>
    </source>
</reference>
<dbReference type="InterPro" id="IPR001611">
    <property type="entry name" value="Leu-rich_rpt"/>
</dbReference>
<dbReference type="InterPro" id="IPR032675">
    <property type="entry name" value="LRR_dom_sf"/>
</dbReference>
<keyword evidence="1" id="KW-0723">Serine/threonine-protein kinase</keyword>
<evidence type="ECO:0000313" key="2">
    <source>
        <dbReference type="Proteomes" id="UP000215914"/>
    </source>
</evidence>
<dbReference type="AlphaFoldDB" id="A0A9K3JX55"/>
<dbReference type="GO" id="GO:0004674">
    <property type="term" value="F:protein serine/threonine kinase activity"/>
    <property type="evidence" value="ECO:0007669"/>
    <property type="project" value="UniProtKB-KW"/>
</dbReference>
<dbReference type="Proteomes" id="UP000215914">
    <property type="component" value="Unassembled WGS sequence"/>
</dbReference>
<keyword evidence="1" id="KW-0418">Kinase</keyword>